<dbReference type="EMBL" id="ODYU01000419">
    <property type="protein sequence ID" value="SOQ35159.1"/>
    <property type="molecule type" value="Genomic_DNA"/>
</dbReference>
<reference evidence="1" key="1">
    <citation type="submission" date="2016-07" db="EMBL/GenBank/DDBJ databases">
        <authorList>
            <person name="Bretaudeau A."/>
        </authorList>
    </citation>
    <scope>NUCLEOTIDE SEQUENCE</scope>
    <source>
        <strain evidence="1">Rice</strain>
        <tissue evidence="1">Whole body</tissue>
    </source>
</reference>
<proteinExistence type="predicted"/>
<protein>
    <submittedName>
        <fullName evidence="1">SFRICE_020992</fullName>
    </submittedName>
</protein>
<gene>
    <name evidence="1" type="ORF">SFRICE_020992</name>
</gene>
<sequence length="252" mass="28878">MEMDIRFFSCIVGAFTNIKVHIHMTPRPETTICGSHKELLHTAIEPLWYKSVNEQTYHLMISNRRRPRTTLEALQVRCRSFGAKNLRIVGESGIGKILGRKRCFTSISGVSLLLHTGHNTRFRATNEKFSIVKIKPETPYPAVALATTRPTRHRGITPVEPAQQCRSMGLPHLNDFLLCRECVYKHTSSHTHDTQTRNNNLWITQRVAARQSPRRVSRNATHEYEPLAWLETSRVPRQTVTNGLQCCKNVNE</sequence>
<evidence type="ECO:0000313" key="1">
    <source>
        <dbReference type="EMBL" id="SOQ35159.1"/>
    </source>
</evidence>
<dbReference type="AlphaFoldDB" id="A0A2H1V2X4"/>
<organism evidence="1">
    <name type="scientific">Spodoptera frugiperda</name>
    <name type="common">Fall armyworm</name>
    <dbReference type="NCBI Taxonomy" id="7108"/>
    <lineage>
        <taxon>Eukaryota</taxon>
        <taxon>Metazoa</taxon>
        <taxon>Ecdysozoa</taxon>
        <taxon>Arthropoda</taxon>
        <taxon>Hexapoda</taxon>
        <taxon>Insecta</taxon>
        <taxon>Pterygota</taxon>
        <taxon>Neoptera</taxon>
        <taxon>Endopterygota</taxon>
        <taxon>Lepidoptera</taxon>
        <taxon>Glossata</taxon>
        <taxon>Ditrysia</taxon>
        <taxon>Noctuoidea</taxon>
        <taxon>Noctuidae</taxon>
        <taxon>Amphipyrinae</taxon>
        <taxon>Spodoptera</taxon>
    </lineage>
</organism>
<accession>A0A2H1V2X4</accession>
<name>A0A2H1V2X4_SPOFR</name>